<feature type="region of interest" description="Disordered" evidence="8">
    <location>
        <begin position="600"/>
        <end position="656"/>
    </location>
</feature>
<name>A0A2R5LFN2_9ACAR</name>
<dbReference type="SUPFAM" id="SSF57959">
    <property type="entry name" value="Leucine zipper domain"/>
    <property type="match status" value="1"/>
</dbReference>
<dbReference type="SMART" id="SM00338">
    <property type="entry name" value="BRLZ"/>
    <property type="match status" value="1"/>
</dbReference>
<keyword evidence="4" id="KW-0238">DNA-binding</keyword>
<dbReference type="PANTHER" id="PTHR46164">
    <property type="entry name" value="ATF6, ISOFORM C"/>
    <property type="match status" value="1"/>
</dbReference>
<dbReference type="InterPro" id="IPR051882">
    <property type="entry name" value="ATF_bZIP_TF"/>
</dbReference>
<feature type="coiled-coil region" evidence="7">
    <location>
        <begin position="288"/>
        <end position="329"/>
    </location>
</feature>
<dbReference type="PANTHER" id="PTHR46164:SF3">
    <property type="entry name" value="ATF6, ISOFORM C"/>
    <property type="match status" value="1"/>
</dbReference>
<dbReference type="GO" id="GO:0000981">
    <property type="term" value="F:DNA-binding transcription factor activity, RNA polymerase II-specific"/>
    <property type="evidence" value="ECO:0007669"/>
    <property type="project" value="TreeGrafter"/>
</dbReference>
<evidence type="ECO:0000259" key="9">
    <source>
        <dbReference type="PROSITE" id="PS50217"/>
    </source>
</evidence>
<evidence type="ECO:0000256" key="3">
    <source>
        <dbReference type="ARBA" id="ARBA00023015"/>
    </source>
</evidence>
<feature type="region of interest" description="Disordered" evidence="8">
    <location>
        <begin position="98"/>
        <end position="123"/>
    </location>
</feature>
<accession>A0A2R5LFN2</accession>
<proteinExistence type="inferred from homology"/>
<evidence type="ECO:0000256" key="5">
    <source>
        <dbReference type="ARBA" id="ARBA00023163"/>
    </source>
</evidence>
<dbReference type="PROSITE" id="PS50217">
    <property type="entry name" value="BZIP"/>
    <property type="match status" value="1"/>
</dbReference>
<dbReference type="InterPro" id="IPR046347">
    <property type="entry name" value="bZIP_sf"/>
</dbReference>
<dbReference type="EMBL" id="GGLE01004142">
    <property type="protein sequence ID" value="MBY08268.1"/>
    <property type="molecule type" value="Transcribed_RNA"/>
</dbReference>
<dbReference type="CDD" id="cd14700">
    <property type="entry name" value="bZIP_ATF6"/>
    <property type="match status" value="1"/>
</dbReference>
<dbReference type="GO" id="GO:0000978">
    <property type="term" value="F:RNA polymerase II cis-regulatory region sequence-specific DNA binding"/>
    <property type="evidence" value="ECO:0007669"/>
    <property type="project" value="TreeGrafter"/>
</dbReference>
<keyword evidence="6" id="KW-0539">Nucleus</keyword>
<evidence type="ECO:0000256" key="1">
    <source>
        <dbReference type="ARBA" id="ARBA00004167"/>
    </source>
</evidence>
<evidence type="ECO:0000256" key="8">
    <source>
        <dbReference type="SAM" id="MobiDB-lite"/>
    </source>
</evidence>
<dbReference type="AlphaFoldDB" id="A0A2R5LFN2"/>
<evidence type="ECO:0000256" key="2">
    <source>
        <dbReference type="ARBA" id="ARBA00009050"/>
    </source>
</evidence>
<evidence type="ECO:0000256" key="6">
    <source>
        <dbReference type="ARBA" id="ARBA00023242"/>
    </source>
</evidence>
<comment type="similarity">
    <text evidence="2">Belongs to the bZIP family. ATF subfamily.</text>
</comment>
<feature type="region of interest" description="Disordered" evidence="8">
    <location>
        <begin position="61"/>
        <end position="82"/>
    </location>
</feature>
<sequence>MFSQEDYNFIFKELSEDGIYEALLQDLSPTDSLSFFDKHLPLDSISLPDSMSLPDVDDINIKMEPSSPGSSTQSSCSFPDPDLFLNDVSTVEQAYANDGAASGGEGSVPETPPDTPPNEAGFSTPPHHFLDSPAVTVTVTTEPHEMVTSSAVPFTPVSLTPPLVSTVVNGGTGTTQGTVVDAGGTQTLMLTAEEFAQLTSRGVLTLKTSPVAPKPAPAVVPAATSLPVIRGARVPVVKATIKTEPITAPKAHKILLGSANALFQHADNKALKRQQRMIKNRESACLSRRKRKEYVQKLELQVRDLNNQNSRLREENMRLRHRVAQLEGESLAQKKVPVSGALKKTTALLAVVFMLSLNIAPISVMLSGGGQNAAGGVALPLQQHRMGRSLLWSQSDMPSDDSPYGPDIPSDSDLAASASEFLDGLHGPHVNASSKCPTYINQTESRRLETELRGFVLRVETESLRRKQQRKVRLPRPAKPSSLKPKLWAWAYRTVYATDWHAHRGQNFLQLYKASHRNYEEFYQAIDRRDDTFYFVSFSGDHLLLSAAPQNRTSRPKMSLVMPAMMLNESVGHSKDHVTLMQIDCEVTNTKMVYVKESVIPPHLREPPENRTQGADAPPSNTSESNVGPADASTLIKVPPRALRRRSARPPRGGGQ</sequence>
<keyword evidence="5" id="KW-0804">Transcription</keyword>
<evidence type="ECO:0000256" key="7">
    <source>
        <dbReference type="SAM" id="Coils"/>
    </source>
</evidence>
<keyword evidence="3" id="KW-0805">Transcription regulation</keyword>
<dbReference type="GO" id="GO:0030968">
    <property type="term" value="P:endoplasmic reticulum unfolded protein response"/>
    <property type="evidence" value="ECO:0007669"/>
    <property type="project" value="TreeGrafter"/>
</dbReference>
<keyword evidence="7" id="KW-0175">Coiled coil</keyword>
<dbReference type="GO" id="GO:0016020">
    <property type="term" value="C:membrane"/>
    <property type="evidence" value="ECO:0007669"/>
    <property type="project" value="UniProtKB-SubCell"/>
</dbReference>
<comment type="subcellular location">
    <subcellularLocation>
        <location evidence="1">Membrane</location>
        <topology evidence="1">Single-pass membrane protein</topology>
    </subcellularLocation>
</comment>
<dbReference type="Pfam" id="PF00170">
    <property type="entry name" value="bZIP_1"/>
    <property type="match status" value="1"/>
</dbReference>
<evidence type="ECO:0000256" key="4">
    <source>
        <dbReference type="ARBA" id="ARBA00023125"/>
    </source>
</evidence>
<evidence type="ECO:0000313" key="10">
    <source>
        <dbReference type="EMBL" id="MBY08268.1"/>
    </source>
</evidence>
<dbReference type="InterPro" id="IPR004827">
    <property type="entry name" value="bZIP"/>
</dbReference>
<feature type="domain" description="BZIP" evidence="9">
    <location>
        <begin position="270"/>
        <end position="327"/>
    </location>
</feature>
<dbReference type="Gene3D" id="1.20.5.170">
    <property type="match status" value="1"/>
</dbReference>
<feature type="compositionally biased region" description="Low complexity" evidence="8">
    <location>
        <begin position="65"/>
        <end position="79"/>
    </location>
</feature>
<organism evidence="10">
    <name type="scientific">Ornithodoros turicata</name>
    <dbReference type="NCBI Taxonomy" id="34597"/>
    <lineage>
        <taxon>Eukaryota</taxon>
        <taxon>Metazoa</taxon>
        <taxon>Ecdysozoa</taxon>
        <taxon>Arthropoda</taxon>
        <taxon>Chelicerata</taxon>
        <taxon>Arachnida</taxon>
        <taxon>Acari</taxon>
        <taxon>Parasitiformes</taxon>
        <taxon>Ixodida</taxon>
        <taxon>Ixodoidea</taxon>
        <taxon>Argasidae</taxon>
        <taxon>Ornithodorinae</taxon>
        <taxon>Ornithodoros</taxon>
    </lineage>
</organism>
<dbReference type="PRINTS" id="PR00041">
    <property type="entry name" value="LEUZIPPRCREB"/>
</dbReference>
<dbReference type="GO" id="GO:0005634">
    <property type="term" value="C:nucleus"/>
    <property type="evidence" value="ECO:0007669"/>
    <property type="project" value="TreeGrafter"/>
</dbReference>
<protein>
    <submittedName>
        <fullName evidence="10">Putative cyclic amp-dependent transcription factor atf-6 alpha isoform x3</fullName>
    </submittedName>
</protein>
<reference evidence="10" key="1">
    <citation type="submission" date="2018-03" db="EMBL/GenBank/DDBJ databases">
        <title>The relapsing fever spirochete Borrelia turicatae persists in the highly oxidative environment of its soft-bodied tick vector.</title>
        <authorList>
            <person name="Bourret T.J."/>
            <person name="Boyle W.K."/>
            <person name="Valenzuela J.G."/>
            <person name="Oliveira F."/>
            <person name="Lopez J.E."/>
        </authorList>
    </citation>
    <scope>NUCLEOTIDE SEQUENCE</scope>
    <source>
        <strain evidence="10">Kansas strain/isolate</strain>
        <tissue evidence="10">Salivary glands</tissue>
    </source>
</reference>